<evidence type="ECO:0000313" key="4">
    <source>
        <dbReference type="Proteomes" id="UP000079169"/>
    </source>
</evidence>
<dbReference type="CDD" id="cd04794">
    <property type="entry name" value="euk_LANCL"/>
    <property type="match status" value="1"/>
</dbReference>
<dbReference type="OrthoDB" id="10257263at2759"/>
<feature type="binding site" evidence="3">
    <location>
        <position position="344"/>
    </location>
    <ligand>
        <name>Zn(2+)</name>
        <dbReference type="ChEBI" id="CHEBI:29105"/>
    </ligand>
</feature>
<dbReference type="GO" id="GO:0005886">
    <property type="term" value="C:plasma membrane"/>
    <property type="evidence" value="ECO:0007669"/>
    <property type="project" value="TreeGrafter"/>
</dbReference>
<dbReference type="Pfam" id="PF05147">
    <property type="entry name" value="LANC_like"/>
    <property type="match status" value="1"/>
</dbReference>
<evidence type="ECO:0000256" key="3">
    <source>
        <dbReference type="PIRSR" id="PIRSR607822-1"/>
    </source>
</evidence>
<dbReference type="AlphaFoldDB" id="A0A1S3D9V8"/>
<dbReference type="GO" id="GO:0046872">
    <property type="term" value="F:metal ion binding"/>
    <property type="evidence" value="ECO:0007669"/>
    <property type="project" value="UniProtKB-KW"/>
</dbReference>
<dbReference type="GO" id="GO:0031179">
    <property type="term" value="P:peptide modification"/>
    <property type="evidence" value="ECO:0007669"/>
    <property type="project" value="InterPro"/>
</dbReference>
<dbReference type="PRINTS" id="PR01950">
    <property type="entry name" value="LANCSUPER"/>
</dbReference>
<dbReference type="SUPFAM" id="SSF158745">
    <property type="entry name" value="LanC-like"/>
    <property type="match status" value="1"/>
</dbReference>
<evidence type="ECO:0000313" key="5">
    <source>
        <dbReference type="RefSeq" id="XP_008476588.1"/>
    </source>
</evidence>
<dbReference type="FunFam" id="1.50.10.10:FF:000012">
    <property type="entry name" value="LanC-like protein 3"/>
    <property type="match status" value="1"/>
</dbReference>
<name>A0A1S3D9V8_DIACI</name>
<keyword evidence="3" id="KW-0862">Zinc</keyword>
<feature type="binding site" evidence="3">
    <location>
        <position position="345"/>
    </location>
    <ligand>
        <name>Zn(2+)</name>
        <dbReference type="ChEBI" id="CHEBI:29105"/>
    </ligand>
</feature>
<evidence type="ECO:0000256" key="2">
    <source>
        <dbReference type="ARBA" id="ARBA00069999"/>
    </source>
</evidence>
<dbReference type="RefSeq" id="XP_008476588.1">
    <property type="nucleotide sequence ID" value="XM_008478366.3"/>
</dbReference>
<proteinExistence type="inferred from homology"/>
<dbReference type="PRINTS" id="PR01951">
    <property type="entry name" value="LANCEUKARYTE"/>
</dbReference>
<dbReference type="GO" id="GO:0005975">
    <property type="term" value="P:carbohydrate metabolic process"/>
    <property type="evidence" value="ECO:0007669"/>
    <property type="project" value="InterPro"/>
</dbReference>
<dbReference type="GeneID" id="103513528"/>
<comment type="similarity">
    <text evidence="1">Belongs to the LanC-like protein family.</text>
</comment>
<dbReference type="PaxDb" id="121845-A0A1S3D9V8"/>
<dbReference type="KEGG" id="dci:103513528"/>
<protein>
    <recommendedName>
        <fullName evidence="2">LanC-like protein 3 homolog</fullName>
    </recommendedName>
</protein>
<gene>
    <name evidence="5" type="primary">LOC103513528</name>
</gene>
<evidence type="ECO:0000256" key="1">
    <source>
        <dbReference type="ARBA" id="ARBA00007179"/>
    </source>
</evidence>
<reference evidence="5" key="1">
    <citation type="submission" date="2025-08" db="UniProtKB">
        <authorList>
            <consortium name="RefSeq"/>
        </authorList>
    </citation>
    <scope>IDENTIFICATION</scope>
</reference>
<keyword evidence="4" id="KW-1185">Reference proteome</keyword>
<sequence>MGDANTRHFINRLDLNKGGSLVENFTVWKEEADKIIQSVLINVDANADITKHKIDHTMYTGNLGVGYMLWYVAQSPIYASEAPTYYLKARRYLDNLKNVLATKKHRCITDYSAFLCGDAGIHAVLGVFYNAVGDKERSQCHFDMYTKLATHIKAIDYVKFGGDEFLVGRAGYLAGIIWAERQLGRQIMSLEDRTAICNALILSGRSYSQANNLRCPLMYHYYGTEYLGACHGLSGILQVLLCEKNYVKSNPDIEKDIKETVDFLLKLQMPNGNFPADLKELYSPTDAKSAANELVHWCHGAPGVIYLMAKAYLFWGEEKYLNSCIKCGEVIWEKGLLKKGPGICHGVSGNGYAFLLLYRLTKDEQYLHKAYLFANFMLSDDFKRNARMPDAPFSLYEGLAGTACFFIDLMQPEKAAFPFMDVF</sequence>
<keyword evidence="3" id="KW-0479">Metal-binding</keyword>
<dbReference type="Gene3D" id="1.50.10.10">
    <property type="match status" value="1"/>
</dbReference>
<accession>A0A1S3D9V8</accession>
<organism evidence="4 5">
    <name type="scientific">Diaphorina citri</name>
    <name type="common">Asian citrus psyllid</name>
    <dbReference type="NCBI Taxonomy" id="121845"/>
    <lineage>
        <taxon>Eukaryota</taxon>
        <taxon>Metazoa</taxon>
        <taxon>Ecdysozoa</taxon>
        <taxon>Arthropoda</taxon>
        <taxon>Hexapoda</taxon>
        <taxon>Insecta</taxon>
        <taxon>Pterygota</taxon>
        <taxon>Neoptera</taxon>
        <taxon>Paraneoptera</taxon>
        <taxon>Hemiptera</taxon>
        <taxon>Sternorrhyncha</taxon>
        <taxon>Psylloidea</taxon>
        <taxon>Psyllidae</taxon>
        <taxon>Diaphorininae</taxon>
        <taxon>Diaphorina</taxon>
    </lineage>
</organism>
<dbReference type="InterPro" id="IPR007822">
    <property type="entry name" value="LANC-like"/>
</dbReference>
<dbReference type="PANTHER" id="PTHR12736:SF7">
    <property type="entry name" value="LANC-LIKE PROTEIN 3"/>
    <property type="match status" value="1"/>
</dbReference>
<dbReference type="OMA" id="GTSAIMH"/>
<dbReference type="PANTHER" id="PTHR12736">
    <property type="entry name" value="LANC-LIKE PROTEIN"/>
    <property type="match status" value="1"/>
</dbReference>
<dbReference type="Proteomes" id="UP000079169">
    <property type="component" value="Unplaced"/>
</dbReference>
<dbReference type="InterPro" id="IPR012341">
    <property type="entry name" value="6hp_glycosidase-like_sf"/>
</dbReference>
<dbReference type="InterPro" id="IPR020464">
    <property type="entry name" value="LanC-like_prot_euk"/>
</dbReference>
<feature type="binding site" evidence="3">
    <location>
        <position position="298"/>
    </location>
    <ligand>
        <name>Zn(2+)</name>
        <dbReference type="ChEBI" id="CHEBI:29105"/>
    </ligand>
</feature>
<dbReference type="SMART" id="SM01260">
    <property type="entry name" value="LANC_like"/>
    <property type="match status" value="1"/>
</dbReference>